<dbReference type="InterPro" id="IPR000182">
    <property type="entry name" value="GNAT_dom"/>
</dbReference>
<dbReference type="PANTHER" id="PTHR43451:SF1">
    <property type="entry name" value="ACETYLTRANSFERASE"/>
    <property type="match status" value="1"/>
</dbReference>
<accession>A0A1P8V0B6</accession>
<evidence type="ECO:0000313" key="3">
    <source>
        <dbReference type="Proteomes" id="UP000187059"/>
    </source>
</evidence>
<protein>
    <submittedName>
        <fullName evidence="2">Acetyltransferase, GNAT family</fullName>
        <ecNumber evidence="2">2.3.1.-</ecNumber>
    </submittedName>
</protein>
<keyword evidence="3" id="KW-1185">Reference proteome</keyword>
<dbReference type="STRING" id="1250539.Ga0080574_TMP4747"/>
<dbReference type="InterPro" id="IPR016181">
    <property type="entry name" value="Acyl_CoA_acyltransferase"/>
</dbReference>
<dbReference type="InterPro" id="IPR052564">
    <property type="entry name" value="N-acetyltrans/Recomb-assoc"/>
</dbReference>
<reference evidence="2 3" key="1">
    <citation type="submission" date="2016-04" db="EMBL/GenBank/DDBJ databases">
        <title>Deep-sea bacteria in the southern Pacific.</title>
        <authorList>
            <person name="Tang K."/>
        </authorList>
    </citation>
    <scope>NUCLEOTIDE SEQUENCE [LARGE SCALE GENOMIC DNA]</scope>
    <source>
        <strain evidence="2 3">JLT2014</strain>
    </source>
</reference>
<dbReference type="KEGG" id="paby:Ga0080574_TMP4747"/>
<dbReference type="OrthoDB" id="9789081at2"/>
<dbReference type="GO" id="GO:0016747">
    <property type="term" value="F:acyltransferase activity, transferring groups other than amino-acyl groups"/>
    <property type="evidence" value="ECO:0007669"/>
    <property type="project" value="InterPro"/>
</dbReference>
<dbReference type="Pfam" id="PF13673">
    <property type="entry name" value="Acetyltransf_10"/>
    <property type="match status" value="1"/>
</dbReference>
<name>A0A1P8V0B6_9RHOB</name>
<proteinExistence type="predicted"/>
<dbReference type="Gene3D" id="3.40.630.30">
    <property type="match status" value="1"/>
</dbReference>
<organism evidence="2 3">
    <name type="scientific">Salipiger abyssi</name>
    <dbReference type="NCBI Taxonomy" id="1250539"/>
    <lineage>
        <taxon>Bacteria</taxon>
        <taxon>Pseudomonadati</taxon>
        <taxon>Pseudomonadota</taxon>
        <taxon>Alphaproteobacteria</taxon>
        <taxon>Rhodobacterales</taxon>
        <taxon>Roseobacteraceae</taxon>
        <taxon>Salipiger</taxon>
    </lineage>
</organism>
<feature type="domain" description="N-acetyltransferase" evidence="1">
    <location>
        <begin position="7"/>
        <end position="159"/>
    </location>
</feature>
<keyword evidence="2" id="KW-0012">Acyltransferase</keyword>
<dbReference type="CDD" id="cd04301">
    <property type="entry name" value="NAT_SF"/>
    <property type="match status" value="1"/>
</dbReference>
<dbReference type="EMBL" id="CP015093">
    <property type="protein sequence ID" value="APZ55081.1"/>
    <property type="molecule type" value="Genomic_DNA"/>
</dbReference>
<dbReference type="AlphaFoldDB" id="A0A1P8V0B6"/>
<dbReference type="RefSeq" id="WP_076705479.1">
    <property type="nucleotide sequence ID" value="NZ_CP015093.1"/>
</dbReference>
<dbReference type="SUPFAM" id="SSF55729">
    <property type="entry name" value="Acyl-CoA N-acyltransferases (Nat)"/>
    <property type="match status" value="1"/>
</dbReference>
<sequence>MTAEPPPDLRPLLSEDAEIAAEIFLDAVLNGTAPHYSEEERRAWAGPRADPERWRDRIGGSVGLMAELRGVPVGFMTLVMPGHIDLAFVRPGAAGHGIGSALLSALTTIARAGGASALTSDVSKAARAFFAHHGFELLREQSITRRGVALTNYAMRKPL</sequence>
<dbReference type="Proteomes" id="UP000187059">
    <property type="component" value="Chromosome"/>
</dbReference>
<dbReference type="PROSITE" id="PS51186">
    <property type="entry name" value="GNAT"/>
    <property type="match status" value="1"/>
</dbReference>
<keyword evidence="2" id="KW-0808">Transferase</keyword>
<dbReference type="PANTHER" id="PTHR43451">
    <property type="entry name" value="ACETYLTRANSFERASE (GNAT) FAMILY PROTEIN"/>
    <property type="match status" value="1"/>
</dbReference>
<evidence type="ECO:0000259" key="1">
    <source>
        <dbReference type="PROSITE" id="PS51186"/>
    </source>
</evidence>
<evidence type="ECO:0000313" key="2">
    <source>
        <dbReference type="EMBL" id="APZ55081.1"/>
    </source>
</evidence>
<gene>
    <name evidence="2" type="ORF">Ga0080574_TMP4747</name>
</gene>
<dbReference type="EC" id="2.3.1.-" evidence="2"/>